<evidence type="ECO:0000313" key="2">
    <source>
        <dbReference type="Proteomes" id="UP000593567"/>
    </source>
</evidence>
<comment type="caution">
    <text evidence="1">The sequence shown here is derived from an EMBL/GenBank/DDBJ whole genome shotgun (WGS) entry which is preliminary data.</text>
</comment>
<gene>
    <name evidence="1" type="ORF">EB796_007032</name>
</gene>
<organism evidence="1 2">
    <name type="scientific">Bugula neritina</name>
    <name type="common">Brown bryozoan</name>
    <name type="synonym">Sertularia neritina</name>
    <dbReference type="NCBI Taxonomy" id="10212"/>
    <lineage>
        <taxon>Eukaryota</taxon>
        <taxon>Metazoa</taxon>
        <taxon>Spiralia</taxon>
        <taxon>Lophotrochozoa</taxon>
        <taxon>Bryozoa</taxon>
        <taxon>Gymnolaemata</taxon>
        <taxon>Cheilostomatida</taxon>
        <taxon>Flustrina</taxon>
        <taxon>Buguloidea</taxon>
        <taxon>Bugulidae</taxon>
        <taxon>Bugula</taxon>
    </lineage>
</organism>
<protein>
    <submittedName>
        <fullName evidence="1">Uncharacterized protein</fullName>
    </submittedName>
</protein>
<sequence>MRIAREIYQLMTTGITPREPVPIFTIILSVCPTLNADKIIMHTKIKIYIKNNQTHHNLFFYSIITRAQ</sequence>
<dbReference type="Proteomes" id="UP000593567">
    <property type="component" value="Unassembled WGS sequence"/>
</dbReference>
<accession>A0A7J7KAL4</accession>
<keyword evidence="2" id="KW-1185">Reference proteome</keyword>
<reference evidence="1" key="1">
    <citation type="submission" date="2020-06" db="EMBL/GenBank/DDBJ databases">
        <title>Draft genome of Bugula neritina, a colonial animal packing powerful symbionts and potential medicines.</title>
        <authorList>
            <person name="Rayko M."/>
        </authorList>
    </citation>
    <scope>NUCLEOTIDE SEQUENCE [LARGE SCALE GENOMIC DNA]</scope>
    <source>
        <strain evidence="1">Kwan_BN1</strain>
    </source>
</reference>
<name>A0A7J7KAL4_BUGNE</name>
<proteinExistence type="predicted"/>
<evidence type="ECO:0000313" key="1">
    <source>
        <dbReference type="EMBL" id="KAF6034648.1"/>
    </source>
</evidence>
<dbReference type="EMBL" id="VXIV02001028">
    <property type="protein sequence ID" value="KAF6034648.1"/>
    <property type="molecule type" value="Genomic_DNA"/>
</dbReference>
<dbReference type="AlphaFoldDB" id="A0A7J7KAL4"/>